<dbReference type="InterPro" id="IPR011335">
    <property type="entry name" value="Restrct_endonuc-II-like"/>
</dbReference>
<organism evidence="2 3">
    <name type="scientific">Blastococcus deserti</name>
    <dbReference type="NCBI Taxonomy" id="2259033"/>
    <lineage>
        <taxon>Bacteria</taxon>
        <taxon>Bacillati</taxon>
        <taxon>Actinomycetota</taxon>
        <taxon>Actinomycetes</taxon>
        <taxon>Geodermatophilales</taxon>
        <taxon>Geodermatophilaceae</taxon>
        <taxon>Blastococcus</taxon>
    </lineage>
</organism>
<name>A0ABW4X6P1_9ACTN</name>
<reference evidence="3" key="1">
    <citation type="journal article" date="2019" name="Int. J. Syst. Evol. Microbiol.">
        <title>The Global Catalogue of Microorganisms (GCM) 10K type strain sequencing project: providing services to taxonomists for standard genome sequencing and annotation.</title>
        <authorList>
            <consortium name="The Broad Institute Genomics Platform"/>
            <consortium name="The Broad Institute Genome Sequencing Center for Infectious Disease"/>
            <person name="Wu L."/>
            <person name="Ma J."/>
        </authorList>
    </citation>
    <scope>NUCLEOTIDE SEQUENCE [LARGE SCALE GENOMIC DNA]</scope>
    <source>
        <strain evidence="3">JCM 3338</strain>
    </source>
</reference>
<keyword evidence="3" id="KW-1185">Reference proteome</keyword>
<dbReference type="Pfam" id="PF04480">
    <property type="entry name" value="DUF559"/>
    <property type="match status" value="1"/>
</dbReference>
<accession>A0ABW4X6P1</accession>
<evidence type="ECO:0000259" key="1">
    <source>
        <dbReference type="Pfam" id="PF04480"/>
    </source>
</evidence>
<evidence type="ECO:0000313" key="2">
    <source>
        <dbReference type="EMBL" id="MFD2090278.1"/>
    </source>
</evidence>
<evidence type="ECO:0000313" key="3">
    <source>
        <dbReference type="Proteomes" id="UP001597402"/>
    </source>
</evidence>
<feature type="domain" description="DUF559" evidence="1">
    <location>
        <begin position="228"/>
        <end position="291"/>
    </location>
</feature>
<dbReference type="Proteomes" id="UP001597402">
    <property type="component" value="Unassembled WGS sequence"/>
</dbReference>
<dbReference type="InterPro" id="IPR007569">
    <property type="entry name" value="DUF559"/>
</dbReference>
<proteinExistence type="predicted"/>
<sequence>MPVPPRRPQRLHGKVFRGTWAVRRGILTQDQLRSSAWRRLRRDVYADARLEVTHLVHAVGVHLLTPPEAVFGGLTAAALWGGDGFAGRDDPVEVVVPPGVRWRPSPGVAVRTAWLDGDVVRPQRALPRTSRVRTAVDLVRRGQVDDGVVLLDRLVAAGVVQLLDVRDAVIALPRCRGSRLAREVADLADGLAESPQETRLRLLLLRAGLPAPTAQHRVFDEEGFVARLDFAYPDRKVAIEYDGAWHAEPRQFARDRRRLNRLTAAGWRVIFVTAADLRDPERLVRRIAAAIAG</sequence>
<protein>
    <submittedName>
        <fullName evidence="2">DUF559 domain-containing protein</fullName>
    </submittedName>
</protein>
<gene>
    <name evidence="2" type="ORF">ACFSHS_01705</name>
</gene>
<dbReference type="EMBL" id="JBHUHP010000001">
    <property type="protein sequence ID" value="MFD2090278.1"/>
    <property type="molecule type" value="Genomic_DNA"/>
</dbReference>
<comment type="caution">
    <text evidence="2">The sequence shown here is derived from an EMBL/GenBank/DDBJ whole genome shotgun (WGS) entry which is preliminary data.</text>
</comment>
<dbReference type="Gene3D" id="3.40.960.10">
    <property type="entry name" value="VSR Endonuclease"/>
    <property type="match status" value="1"/>
</dbReference>
<dbReference type="SUPFAM" id="SSF52980">
    <property type="entry name" value="Restriction endonuclease-like"/>
    <property type="match status" value="1"/>
</dbReference>
<dbReference type="RefSeq" id="WP_376870954.1">
    <property type="nucleotide sequence ID" value="NZ_JBHUHP010000001.1"/>
</dbReference>